<evidence type="ECO:0000256" key="1">
    <source>
        <dbReference type="SAM" id="MobiDB-lite"/>
    </source>
</evidence>
<dbReference type="EMBL" id="JNBY01000068">
    <property type="protein sequence ID" value="KDN86523.1"/>
    <property type="molecule type" value="Genomic_DNA"/>
</dbReference>
<organism evidence="2 3">
    <name type="scientific">Kitasatospora cheerisanensis KCTC 2395</name>
    <dbReference type="NCBI Taxonomy" id="1348663"/>
    <lineage>
        <taxon>Bacteria</taxon>
        <taxon>Bacillati</taxon>
        <taxon>Actinomycetota</taxon>
        <taxon>Actinomycetes</taxon>
        <taxon>Kitasatosporales</taxon>
        <taxon>Streptomycetaceae</taxon>
        <taxon>Kitasatospora</taxon>
    </lineage>
</organism>
<sequence length="79" mass="8471">MMSQPPVPVVLYRIADDFVRVGQEGEGFCANRVGTEQERAGSPRIAKGGKGFDRYTKAGGGAPPRPERRGAAGGRGRRR</sequence>
<gene>
    <name evidence="2" type="ORF">KCH_16190</name>
</gene>
<protein>
    <submittedName>
        <fullName evidence="2">Uncharacterized protein</fullName>
    </submittedName>
</protein>
<comment type="caution">
    <text evidence="2">The sequence shown here is derived from an EMBL/GenBank/DDBJ whole genome shotgun (WGS) entry which is preliminary data.</text>
</comment>
<proteinExistence type="predicted"/>
<keyword evidence="3" id="KW-1185">Reference proteome</keyword>
<dbReference type="AlphaFoldDB" id="A0A066YY98"/>
<dbReference type="HOGENOM" id="CLU_2601365_0_0_11"/>
<evidence type="ECO:0000313" key="3">
    <source>
        <dbReference type="Proteomes" id="UP000027178"/>
    </source>
</evidence>
<dbReference type="Proteomes" id="UP000027178">
    <property type="component" value="Unassembled WGS sequence"/>
</dbReference>
<reference evidence="2 3" key="1">
    <citation type="submission" date="2014-05" db="EMBL/GenBank/DDBJ databases">
        <title>Draft Genome Sequence of Kitasatospora cheerisanensis KCTC 2395.</title>
        <authorList>
            <person name="Nam D.H."/>
        </authorList>
    </citation>
    <scope>NUCLEOTIDE SEQUENCE [LARGE SCALE GENOMIC DNA]</scope>
    <source>
        <strain evidence="2 3">KCTC 2395</strain>
    </source>
</reference>
<name>A0A066YY98_9ACTN</name>
<evidence type="ECO:0000313" key="2">
    <source>
        <dbReference type="EMBL" id="KDN86523.1"/>
    </source>
</evidence>
<accession>A0A066YY98</accession>
<dbReference type="PATRIC" id="fig|1348663.4.peg.1556"/>
<feature type="region of interest" description="Disordered" evidence="1">
    <location>
        <begin position="39"/>
        <end position="79"/>
    </location>
</feature>